<evidence type="ECO:0000313" key="2">
    <source>
        <dbReference type="EMBL" id="EMI16542.1"/>
    </source>
</evidence>
<dbReference type="InterPro" id="IPR003848">
    <property type="entry name" value="DUF218"/>
</dbReference>
<organism evidence="2 3">
    <name type="scientific">Rhodopirellula maiorica SM1</name>
    <dbReference type="NCBI Taxonomy" id="1265738"/>
    <lineage>
        <taxon>Bacteria</taxon>
        <taxon>Pseudomonadati</taxon>
        <taxon>Planctomycetota</taxon>
        <taxon>Planctomycetia</taxon>
        <taxon>Pirellulales</taxon>
        <taxon>Pirellulaceae</taxon>
        <taxon>Novipirellula</taxon>
    </lineage>
</organism>
<sequence>MTEPVAPQEHKWRRRCLLLAAAWGLSSILLSFSMVRGIVAMPLYVHDADASGEAAYVMADGYAYWERLRAASDLYHMNRVKRIMILDERDNGGFNFVRRSSDTRVQRAIDYLVLHGVPAEKVTKIPAEVEPALGSLSESRAVARLEPDLGSLVVVTSAPHTRRSRLCFERSMPEDVEVQVYAASGPSESSEVDAPIWIEYVKLVIYYFVA</sequence>
<dbReference type="CDD" id="cd06259">
    <property type="entry name" value="YdcF-like"/>
    <property type="match status" value="1"/>
</dbReference>
<keyword evidence="3" id="KW-1185">Reference proteome</keyword>
<accession>M5RMC5</accession>
<dbReference type="AlphaFoldDB" id="M5RMC5"/>
<gene>
    <name evidence="2" type="ORF">RMSM_06553</name>
</gene>
<dbReference type="Proteomes" id="UP000011991">
    <property type="component" value="Unassembled WGS sequence"/>
</dbReference>
<evidence type="ECO:0000313" key="3">
    <source>
        <dbReference type="Proteomes" id="UP000011991"/>
    </source>
</evidence>
<evidence type="ECO:0000259" key="1">
    <source>
        <dbReference type="Pfam" id="PF02698"/>
    </source>
</evidence>
<proteinExistence type="predicted"/>
<reference evidence="2 3" key="1">
    <citation type="journal article" date="2013" name="Mar. Genomics">
        <title>Expression of sulfatases in Rhodopirellula baltica and the diversity of sulfatases in the genus Rhodopirellula.</title>
        <authorList>
            <person name="Wegner C.E."/>
            <person name="Richter-Heitmann T."/>
            <person name="Klindworth A."/>
            <person name="Klockow C."/>
            <person name="Richter M."/>
            <person name="Achstetter T."/>
            <person name="Glockner F.O."/>
            <person name="Harder J."/>
        </authorList>
    </citation>
    <scope>NUCLEOTIDE SEQUENCE [LARGE SCALE GENOMIC DNA]</scope>
    <source>
        <strain evidence="2 3">SM1</strain>
    </source>
</reference>
<dbReference type="Pfam" id="PF02698">
    <property type="entry name" value="DUF218"/>
    <property type="match status" value="1"/>
</dbReference>
<comment type="caution">
    <text evidence="2">The sequence shown here is derived from an EMBL/GenBank/DDBJ whole genome shotgun (WGS) entry which is preliminary data.</text>
</comment>
<dbReference type="EMBL" id="ANOG01000946">
    <property type="protein sequence ID" value="EMI16542.1"/>
    <property type="molecule type" value="Genomic_DNA"/>
</dbReference>
<dbReference type="RefSeq" id="WP_008706450.1">
    <property type="nucleotide sequence ID" value="NZ_ANOG01000946.1"/>
</dbReference>
<protein>
    <recommendedName>
        <fullName evidence="1">DUF218 domain-containing protein</fullName>
    </recommendedName>
</protein>
<name>M5RMC5_9BACT</name>
<feature type="domain" description="DUF218" evidence="1">
    <location>
        <begin position="64"/>
        <end position="175"/>
    </location>
</feature>
<dbReference type="PATRIC" id="fig|1265738.3.peg.6538"/>